<organism evidence="3 4">
    <name type="scientific">Polymorphospora rubra</name>
    <dbReference type="NCBI Taxonomy" id="338584"/>
    <lineage>
        <taxon>Bacteria</taxon>
        <taxon>Bacillati</taxon>
        <taxon>Actinomycetota</taxon>
        <taxon>Actinomycetes</taxon>
        <taxon>Micromonosporales</taxon>
        <taxon>Micromonosporaceae</taxon>
        <taxon>Polymorphospora</taxon>
    </lineage>
</organism>
<proteinExistence type="predicted"/>
<sequence>MLTRRLIAIGAGLALLLVGTPVLAANPNGGAECPPGQTTCDVWGDDPGNPGGGGNSGGGNSGGGGSGRKCYDQGQEIPCYDDVLGWWNSENRCRYKLVEPQPAGGPEGQTQYMRSCSGPGGAISGLEWLDDPPPGFEAPPSPDDVARRLLATIEMKRPVISTAPGADGAGLVGLPVWLWIDPGRAYWGPIADEREEQGVHVRLETKAHKIVWDLGDGSDPIVCTNPGERYTPAKASQQPRCGRSAGYRKSSRDQPGGRFTVTATTHWDVRWWSGTLSGTIEDQVRTSSASVEIDELQVVTR</sequence>
<reference evidence="3" key="1">
    <citation type="submission" date="2020-08" db="EMBL/GenBank/DDBJ databases">
        <title>Whole genome shotgun sequence of Polymorphospora rubra NBRC 101157.</title>
        <authorList>
            <person name="Komaki H."/>
            <person name="Tamura T."/>
        </authorList>
    </citation>
    <scope>NUCLEOTIDE SEQUENCE</scope>
    <source>
        <strain evidence="3">NBRC 101157</strain>
    </source>
</reference>
<keyword evidence="2" id="KW-0732">Signal</keyword>
<dbReference type="RefSeq" id="WP_212824624.1">
    <property type="nucleotide sequence ID" value="NZ_AP023359.1"/>
</dbReference>
<protein>
    <recommendedName>
        <fullName evidence="5">ATP/GTP-binding protein</fullName>
    </recommendedName>
</protein>
<dbReference type="Proteomes" id="UP000680866">
    <property type="component" value="Chromosome"/>
</dbReference>
<accession>A0A810N102</accession>
<name>A0A810N102_9ACTN</name>
<gene>
    <name evidence="3" type="ORF">Prubr_22860</name>
</gene>
<dbReference type="EMBL" id="AP023359">
    <property type="protein sequence ID" value="BCJ65265.1"/>
    <property type="molecule type" value="Genomic_DNA"/>
</dbReference>
<feature type="compositionally biased region" description="Gly residues" evidence="1">
    <location>
        <begin position="49"/>
        <end position="67"/>
    </location>
</feature>
<evidence type="ECO:0000313" key="4">
    <source>
        <dbReference type="Proteomes" id="UP000680866"/>
    </source>
</evidence>
<feature type="signal peptide" evidence="2">
    <location>
        <begin position="1"/>
        <end position="24"/>
    </location>
</feature>
<feature type="chain" id="PRO_5032405925" description="ATP/GTP-binding protein" evidence="2">
    <location>
        <begin position="25"/>
        <end position="301"/>
    </location>
</feature>
<evidence type="ECO:0000313" key="3">
    <source>
        <dbReference type="EMBL" id="BCJ65265.1"/>
    </source>
</evidence>
<dbReference type="AlphaFoldDB" id="A0A810N102"/>
<keyword evidence="4" id="KW-1185">Reference proteome</keyword>
<evidence type="ECO:0000256" key="1">
    <source>
        <dbReference type="SAM" id="MobiDB-lite"/>
    </source>
</evidence>
<evidence type="ECO:0000256" key="2">
    <source>
        <dbReference type="SAM" id="SignalP"/>
    </source>
</evidence>
<dbReference type="KEGG" id="pry:Prubr_22860"/>
<feature type="region of interest" description="Disordered" evidence="1">
    <location>
        <begin position="231"/>
        <end position="259"/>
    </location>
</feature>
<evidence type="ECO:0008006" key="5">
    <source>
        <dbReference type="Google" id="ProtNLM"/>
    </source>
</evidence>
<feature type="region of interest" description="Disordered" evidence="1">
    <location>
        <begin position="35"/>
        <end position="68"/>
    </location>
</feature>